<evidence type="ECO:0000313" key="2">
    <source>
        <dbReference type="Proteomes" id="UP001054889"/>
    </source>
</evidence>
<sequence length="70" mass="7631">MAQLRAVALKADSLASPTRAPGHCTAHRRSSARFGRVKFRVAAVSVDDYLPMRSTEVKIGHPRVISQVSD</sequence>
<accession>A0AAV5CL15</accession>
<reference evidence="1" key="1">
    <citation type="journal article" date="2018" name="DNA Res.">
        <title>Multiple hybrid de novo genome assembly of finger millet, an orphan allotetraploid crop.</title>
        <authorList>
            <person name="Hatakeyama M."/>
            <person name="Aluri S."/>
            <person name="Balachadran M.T."/>
            <person name="Sivarajan S.R."/>
            <person name="Patrignani A."/>
            <person name="Gruter S."/>
            <person name="Poveda L."/>
            <person name="Shimizu-Inatsugi R."/>
            <person name="Baeten J."/>
            <person name="Francoijs K.J."/>
            <person name="Nataraja K.N."/>
            <person name="Reddy Y.A.N."/>
            <person name="Phadnis S."/>
            <person name="Ravikumar R.L."/>
            <person name="Schlapbach R."/>
            <person name="Sreeman S.M."/>
            <person name="Shimizu K.K."/>
        </authorList>
    </citation>
    <scope>NUCLEOTIDE SEQUENCE</scope>
</reference>
<dbReference type="EMBL" id="BQKI01000007">
    <property type="protein sequence ID" value="GJM99158.1"/>
    <property type="molecule type" value="Genomic_DNA"/>
</dbReference>
<evidence type="ECO:0000313" key="1">
    <source>
        <dbReference type="EMBL" id="GJM99158.1"/>
    </source>
</evidence>
<organism evidence="1 2">
    <name type="scientific">Eleusine coracana subsp. coracana</name>
    <dbReference type="NCBI Taxonomy" id="191504"/>
    <lineage>
        <taxon>Eukaryota</taxon>
        <taxon>Viridiplantae</taxon>
        <taxon>Streptophyta</taxon>
        <taxon>Embryophyta</taxon>
        <taxon>Tracheophyta</taxon>
        <taxon>Spermatophyta</taxon>
        <taxon>Magnoliopsida</taxon>
        <taxon>Liliopsida</taxon>
        <taxon>Poales</taxon>
        <taxon>Poaceae</taxon>
        <taxon>PACMAD clade</taxon>
        <taxon>Chloridoideae</taxon>
        <taxon>Cynodonteae</taxon>
        <taxon>Eleusininae</taxon>
        <taxon>Eleusine</taxon>
    </lineage>
</organism>
<dbReference type="AlphaFoldDB" id="A0AAV5CL15"/>
<name>A0AAV5CL15_ELECO</name>
<gene>
    <name evidence="1" type="primary">ga16237</name>
    <name evidence="1" type="ORF">PR202_ga16237</name>
</gene>
<proteinExistence type="predicted"/>
<reference evidence="1" key="2">
    <citation type="submission" date="2021-12" db="EMBL/GenBank/DDBJ databases">
        <title>Resequencing data analysis of finger millet.</title>
        <authorList>
            <person name="Hatakeyama M."/>
            <person name="Aluri S."/>
            <person name="Balachadran M.T."/>
            <person name="Sivarajan S.R."/>
            <person name="Poveda L."/>
            <person name="Shimizu-Inatsugi R."/>
            <person name="Schlapbach R."/>
            <person name="Sreeman S.M."/>
            <person name="Shimizu K.K."/>
        </authorList>
    </citation>
    <scope>NUCLEOTIDE SEQUENCE</scope>
</reference>
<keyword evidence="2" id="KW-1185">Reference proteome</keyword>
<dbReference type="Proteomes" id="UP001054889">
    <property type="component" value="Unassembled WGS sequence"/>
</dbReference>
<protein>
    <submittedName>
        <fullName evidence="1">Uncharacterized protein</fullName>
    </submittedName>
</protein>
<comment type="caution">
    <text evidence="1">The sequence shown here is derived from an EMBL/GenBank/DDBJ whole genome shotgun (WGS) entry which is preliminary data.</text>
</comment>